<keyword evidence="1" id="KW-0812">Transmembrane</keyword>
<sequence>MAERCNVMHSEYATEPENAVNDKPCHRIAPGGFLNLVGRLNYKQWSAIIEKGFGGILAVRTRLVPKRLARGLLEKYDLWDTSLKLPNGKVLIYEEDVHSNWRKRLNIERGGPPIRSMDDVILECGGHGPKFIIDFIIYAISTCIIGNANGTCHFRVLKYLHNANEIHNYNWCAYVIKCLNDVKGDQSKFFMGPLLFLMVSTFYHFINVHQTTICNISNETNFNIYNVLLCQLFYLDRVEFGADKVKRWFLIAVNWPTKKMRKRDRDEQLPGEYRRGRIIERIDY</sequence>
<evidence type="ECO:0000256" key="1">
    <source>
        <dbReference type="SAM" id="Phobius"/>
    </source>
</evidence>
<organism evidence="2 3">
    <name type="scientific">Carnegiea gigantea</name>
    <dbReference type="NCBI Taxonomy" id="171969"/>
    <lineage>
        <taxon>Eukaryota</taxon>
        <taxon>Viridiplantae</taxon>
        <taxon>Streptophyta</taxon>
        <taxon>Embryophyta</taxon>
        <taxon>Tracheophyta</taxon>
        <taxon>Spermatophyta</taxon>
        <taxon>Magnoliopsida</taxon>
        <taxon>eudicotyledons</taxon>
        <taxon>Gunneridae</taxon>
        <taxon>Pentapetalae</taxon>
        <taxon>Caryophyllales</taxon>
        <taxon>Cactineae</taxon>
        <taxon>Cactaceae</taxon>
        <taxon>Cactoideae</taxon>
        <taxon>Echinocereeae</taxon>
        <taxon>Carnegiea</taxon>
    </lineage>
</organism>
<dbReference type="EMBL" id="JAKOGI010002016">
    <property type="protein sequence ID" value="KAJ8423245.1"/>
    <property type="molecule type" value="Genomic_DNA"/>
</dbReference>
<gene>
    <name evidence="2" type="ORF">Cgig2_022416</name>
</gene>
<protein>
    <recommendedName>
        <fullName evidence="4">Aminotransferase-like plant mobile domain-containing protein</fullName>
    </recommendedName>
</protein>
<dbReference type="AlphaFoldDB" id="A0A9Q1JLT7"/>
<dbReference type="Proteomes" id="UP001153076">
    <property type="component" value="Unassembled WGS sequence"/>
</dbReference>
<evidence type="ECO:0000313" key="3">
    <source>
        <dbReference type="Proteomes" id="UP001153076"/>
    </source>
</evidence>
<keyword evidence="3" id="KW-1185">Reference proteome</keyword>
<feature type="transmembrane region" description="Helical" evidence="1">
    <location>
        <begin position="189"/>
        <end position="206"/>
    </location>
</feature>
<evidence type="ECO:0000313" key="2">
    <source>
        <dbReference type="EMBL" id="KAJ8423245.1"/>
    </source>
</evidence>
<dbReference type="PANTHER" id="PTHR34835:SF90">
    <property type="entry name" value="AMINOTRANSFERASE-LIKE PLANT MOBILE DOMAIN-CONTAINING PROTEIN"/>
    <property type="match status" value="1"/>
</dbReference>
<accession>A0A9Q1JLT7</accession>
<evidence type="ECO:0008006" key="4">
    <source>
        <dbReference type="Google" id="ProtNLM"/>
    </source>
</evidence>
<keyword evidence="1" id="KW-1133">Transmembrane helix</keyword>
<proteinExistence type="predicted"/>
<name>A0A9Q1JLT7_9CARY</name>
<comment type="caution">
    <text evidence="2">The sequence shown here is derived from an EMBL/GenBank/DDBJ whole genome shotgun (WGS) entry which is preliminary data.</text>
</comment>
<keyword evidence="1" id="KW-0472">Membrane</keyword>
<dbReference type="PANTHER" id="PTHR34835">
    <property type="entry name" value="OS07G0283600 PROTEIN-RELATED"/>
    <property type="match status" value="1"/>
</dbReference>
<dbReference type="OrthoDB" id="1741703at2759"/>
<reference evidence="2" key="1">
    <citation type="submission" date="2022-04" db="EMBL/GenBank/DDBJ databases">
        <title>Carnegiea gigantea Genome sequencing and assembly v2.</title>
        <authorList>
            <person name="Copetti D."/>
            <person name="Sanderson M.J."/>
            <person name="Burquez A."/>
            <person name="Wojciechowski M.F."/>
        </authorList>
    </citation>
    <scope>NUCLEOTIDE SEQUENCE</scope>
    <source>
        <strain evidence="2">SGP5-SGP5p</strain>
        <tissue evidence="2">Aerial part</tissue>
    </source>
</reference>